<accession>A0A0H2YMX1</accession>
<dbReference type="EMBL" id="CP000246">
    <property type="protein sequence ID" value="ABG82203.1"/>
    <property type="molecule type" value="Genomic_DNA"/>
</dbReference>
<dbReference type="GeneID" id="93002594"/>
<protein>
    <submittedName>
        <fullName evidence="1">Uncharacterized protein</fullName>
    </submittedName>
</protein>
<sequence>MLHKGNEKIKITFNEHFLSRVDFMRAVVRYLMKNDRDCKVIDFYHLIVDDKKYYLRDQNLTPEGAKCIQNAILIPVDE</sequence>
<dbReference type="RefSeq" id="WP_003451889.1">
    <property type="nucleotide sequence ID" value="NC_008261.1"/>
</dbReference>
<evidence type="ECO:0000313" key="1">
    <source>
        <dbReference type="EMBL" id="ABG82203.1"/>
    </source>
</evidence>
<evidence type="ECO:0000313" key="2">
    <source>
        <dbReference type="Proteomes" id="UP000001823"/>
    </source>
</evidence>
<gene>
    <name evidence="1" type="ordered locus">CPF_1124</name>
</gene>
<reference evidence="1 2" key="1">
    <citation type="journal article" date="2006" name="Genome Res.">
        <title>Skewed genomic variability in strains of the toxigenic bacterial pathogen, Clostridium perfringens.</title>
        <authorList>
            <person name="Myers G.S."/>
            <person name="Rasko D.A."/>
            <person name="Cheung J.K."/>
            <person name="Ravel J."/>
            <person name="Seshadri R."/>
            <person name="Deboy R.T."/>
            <person name="Ren Q."/>
            <person name="Varga J."/>
            <person name="Awad M.M."/>
            <person name="Brinkac L.M."/>
            <person name="Daugherty S.C."/>
            <person name="Haft D.H."/>
            <person name="Dodson R.J."/>
            <person name="Madupu R."/>
            <person name="Nelson W.C."/>
            <person name="Rosovitz M.J."/>
            <person name="Sullivan S.A."/>
            <person name="Khouri H."/>
            <person name="Dimitrov G.I."/>
            <person name="Watkins K.L."/>
            <person name="Mulligan S."/>
            <person name="Benton J."/>
            <person name="Radune D."/>
            <person name="Fisher D.J."/>
            <person name="Atkins H.S."/>
            <person name="Hiscox T."/>
            <person name="Jost B.H."/>
            <person name="Billington S.J."/>
            <person name="Songer J.G."/>
            <person name="McClane B.A."/>
            <person name="Titball R.W."/>
            <person name="Rood J.I."/>
            <person name="Melville S.B."/>
            <person name="Paulsen I.T."/>
        </authorList>
    </citation>
    <scope>NUCLEOTIDE SEQUENCE [LARGE SCALE GENOMIC DNA]</scope>
    <source>
        <strain evidence="2">ATCC 13124 / DSM 756 / JCM 1290 / NCIMB 6125 / NCTC 8237 / S 107 / Type A</strain>
    </source>
</reference>
<keyword evidence="2" id="KW-1185">Reference proteome</keyword>
<dbReference type="PaxDb" id="195103-CPF_1124"/>
<dbReference type="Proteomes" id="UP000001823">
    <property type="component" value="Chromosome"/>
</dbReference>
<dbReference type="AlphaFoldDB" id="A0A0H2YMX1"/>
<dbReference type="HOGENOM" id="CLU_2615814_0_0_9"/>
<dbReference type="KEGG" id="cpf:CPF_1124"/>
<name>A0A0H2YMX1_CLOP1</name>
<organism evidence="1 2">
    <name type="scientific">Clostridium perfringens (strain ATCC 13124 / DSM 756 / JCM 1290 / NCIMB 6125 / NCTC 8237 / Type A)</name>
    <dbReference type="NCBI Taxonomy" id="195103"/>
    <lineage>
        <taxon>Bacteria</taxon>
        <taxon>Bacillati</taxon>
        <taxon>Bacillota</taxon>
        <taxon>Clostridia</taxon>
        <taxon>Eubacteriales</taxon>
        <taxon>Clostridiaceae</taxon>
        <taxon>Clostridium</taxon>
    </lineage>
</organism>
<proteinExistence type="predicted"/>